<proteinExistence type="predicted"/>
<sequence length="50" mass="5925">MKYIRSSCKAGRRNSSIWVLIRLGMNRQPELNFDHLRFEIGYLLRITSPS</sequence>
<name>A0A089Q164_9HYPH</name>
<dbReference type="EMBL" id="CP003811">
    <property type="protein sequence ID" value="AIQ88344.1"/>
    <property type="molecule type" value="Genomic_DNA"/>
</dbReference>
<evidence type="ECO:0000313" key="2">
    <source>
        <dbReference type="Proteomes" id="UP000029492"/>
    </source>
</evidence>
<dbReference type="KEGG" id="mor:MOC_0589"/>
<dbReference type="HOGENOM" id="CLU_3119690_0_0_5"/>
<reference evidence="1 2" key="1">
    <citation type="journal article" date="2014" name="PLoS ONE">
        <title>Genome Information of Methylobacterium oryzae, a Plant-Probiotic Methylotroph in the Phyllosphere.</title>
        <authorList>
            <person name="Kwak M.J."/>
            <person name="Jeong H."/>
            <person name="Madhaiyan M."/>
            <person name="Lee Y."/>
            <person name="Sa T.M."/>
            <person name="Oh T.K."/>
            <person name="Kim J.F."/>
        </authorList>
    </citation>
    <scope>NUCLEOTIDE SEQUENCE [LARGE SCALE GENOMIC DNA]</scope>
    <source>
        <strain evidence="1 2">CBMB20</strain>
    </source>
</reference>
<evidence type="ECO:0000313" key="1">
    <source>
        <dbReference type="EMBL" id="AIQ88344.1"/>
    </source>
</evidence>
<gene>
    <name evidence="1" type="ORF">MOC_0589</name>
</gene>
<keyword evidence="2" id="KW-1185">Reference proteome</keyword>
<protein>
    <submittedName>
        <fullName evidence="1">Protein of unassigned function</fullName>
    </submittedName>
</protein>
<accession>A0A089Q164</accession>
<dbReference type="AlphaFoldDB" id="A0A089Q164"/>
<organism evidence="1 2">
    <name type="scientific">Methylobacterium oryzae CBMB20</name>
    <dbReference type="NCBI Taxonomy" id="693986"/>
    <lineage>
        <taxon>Bacteria</taxon>
        <taxon>Pseudomonadati</taxon>
        <taxon>Pseudomonadota</taxon>
        <taxon>Alphaproteobacteria</taxon>
        <taxon>Hyphomicrobiales</taxon>
        <taxon>Methylobacteriaceae</taxon>
        <taxon>Methylobacterium</taxon>
    </lineage>
</organism>
<dbReference type="Proteomes" id="UP000029492">
    <property type="component" value="Chromosome"/>
</dbReference>